<feature type="region of interest" description="Disordered" evidence="1">
    <location>
        <begin position="174"/>
        <end position="201"/>
    </location>
</feature>
<accession>A0A7I8L781</accession>
<gene>
    <name evidence="2" type="ORF">SI8410_12016561</name>
</gene>
<feature type="compositionally biased region" description="Basic residues" evidence="1">
    <location>
        <begin position="268"/>
        <end position="283"/>
    </location>
</feature>
<keyword evidence="3" id="KW-1185">Reference proteome</keyword>
<organism evidence="2 3">
    <name type="scientific">Spirodela intermedia</name>
    <name type="common">Intermediate duckweed</name>
    <dbReference type="NCBI Taxonomy" id="51605"/>
    <lineage>
        <taxon>Eukaryota</taxon>
        <taxon>Viridiplantae</taxon>
        <taxon>Streptophyta</taxon>
        <taxon>Embryophyta</taxon>
        <taxon>Tracheophyta</taxon>
        <taxon>Spermatophyta</taxon>
        <taxon>Magnoliopsida</taxon>
        <taxon>Liliopsida</taxon>
        <taxon>Araceae</taxon>
        <taxon>Lemnoideae</taxon>
        <taxon>Spirodela</taxon>
    </lineage>
</organism>
<reference evidence="2" key="1">
    <citation type="submission" date="2020-02" db="EMBL/GenBank/DDBJ databases">
        <authorList>
            <person name="Scholz U."/>
            <person name="Mascher M."/>
            <person name="Fiebig A."/>
        </authorList>
    </citation>
    <scope>NUCLEOTIDE SEQUENCE</scope>
</reference>
<sequence length="283" mass="31394">MKDSRRVGDWGGEVGKQRGGGESGWWKPPAGSRSWVPTVPAWEKRFCTAVCGIPWKKICETKRVMSFYSNVVDWDDSAGKEAFEKAKSRFYAEINGLPCQIALPGPDLFIDEVNWNAEIDPQLVLELEKDLIPREVDQTAQRSGVLSLGWDRPIPCSGWEDAEGGGATALAGGNGGAVRGWESSEERGGGGAAGGWDHQKNSNWDGYNSGWGAAKAQESWWLQDSVRNDLPGHYSELKSEPKMREGVGQYYLSSATFHHRRDDPHQPAKAHRRSSRRWKAPPQ</sequence>
<dbReference type="OrthoDB" id="1899291at2759"/>
<feature type="compositionally biased region" description="Gly residues" evidence="1">
    <location>
        <begin position="9"/>
        <end position="23"/>
    </location>
</feature>
<evidence type="ECO:0000313" key="2">
    <source>
        <dbReference type="EMBL" id="CAA7405883.1"/>
    </source>
</evidence>
<proteinExistence type="predicted"/>
<dbReference type="PANTHER" id="PTHR34567">
    <property type="entry name" value="FK506-BINDING-LIKE PROTEIN"/>
    <property type="match status" value="1"/>
</dbReference>
<dbReference type="PANTHER" id="PTHR34567:SF3">
    <property type="entry name" value="FK506-BINDING-LIKE PROTEIN"/>
    <property type="match status" value="1"/>
</dbReference>
<dbReference type="AlphaFoldDB" id="A0A7I8L781"/>
<feature type="region of interest" description="Disordered" evidence="1">
    <location>
        <begin position="1"/>
        <end position="29"/>
    </location>
</feature>
<dbReference type="Proteomes" id="UP000663760">
    <property type="component" value="Chromosome 12"/>
</dbReference>
<feature type="region of interest" description="Disordered" evidence="1">
    <location>
        <begin position="255"/>
        <end position="283"/>
    </location>
</feature>
<dbReference type="EMBL" id="LR746275">
    <property type="protein sequence ID" value="CAA7405883.1"/>
    <property type="molecule type" value="Genomic_DNA"/>
</dbReference>
<evidence type="ECO:0000313" key="3">
    <source>
        <dbReference type="Proteomes" id="UP000663760"/>
    </source>
</evidence>
<protein>
    <submittedName>
        <fullName evidence="2">Uncharacterized protein</fullName>
    </submittedName>
</protein>
<name>A0A7I8L781_SPIIN</name>
<evidence type="ECO:0000256" key="1">
    <source>
        <dbReference type="SAM" id="MobiDB-lite"/>
    </source>
</evidence>